<comment type="subcellular location">
    <subcellularLocation>
        <location evidence="1">Cell outer membrane</location>
    </subcellularLocation>
</comment>
<evidence type="ECO:0000313" key="10">
    <source>
        <dbReference type="Proteomes" id="UP000002534"/>
    </source>
</evidence>
<reference evidence="9 10" key="2">
    <citation type="journal article" date="2012" name="BMC Genomics">
        <title>The genome of Pelobacter carbinolicus reveals surprising metabolic capabilities and physiological features.</title>
        <authorList>
            <person name="Aklujkar M."/>
            <person name="Haveman S.A."/>
            <person name="Didonato R.Jr."/>
            <person name="Chertkov O."/>
            <person name="Han C.S."/>
            <person name="Land M.L."/>
            <person name="Brown P."/>
            <person name="Lovley D.R."/>
        </authorList>
    </citation>
    <scope>NUCLEOTIDE SEQUENCE [LARGE SCALE GENOMIC DNA]</scope>
    <source>
        <strain evidence="10">DSM 2380 / NBRC 103641 / GraBd1</strain>
    </source>
</reference>
<accession>Q3A5U1</accession>
<evidence type="ECO:0000256" key="7">
    <source>
        <dbReference type="ARBA" id="ARBA00023237"/>
    </source>
</evidence>
<dbReference type="EMBL" id="CP000142">
    <property type="protein sequence ID" value="ABA88266.1"/>
    <property type="molecule type" value="Genomic_DNA"/>
</dbReference>
<dbReference type="InterPro" id="IPR051906">
    <property type="entry name" value="TolC-like"/>
</dbReference>
<keyword evidence="7" id="KW-0998">Cell outer membrane</keyword>
<dbReference type="PANTHER" id="PTHR30026">
    <property type="entry name" value="OUTER MEMBRANE PROTEIN TOLC"/>
    <property type="match status" value="1"/>
</dbReference>
<dbReference type="GO" id="GO:0015562">
    <property type="term" value="F:efflux transmembrane transporter activity"/>
    <property type="evidence" value="ECO:0007669"/>
    <property type="project" value="InterPro"/>
</dbReference>
<name>Q3A5U1_SYNC1</name>
<proteinExistence type="inferred from homology"/>
<dbReference type="OrthoDB" id="5417214at2"/>
<dbReference type="GO" id="GO:0009279">
    <property type="term" value="C:cell outer membrane"/>
    <property type="evidence" value="ECO:0007669"/>
    <property type="project" value="UniProtKB-SubCell"/>
</dbReference>
<dbReference type="Gene3D" id="1.20.1600.10">
    <property type="entry name" value="Outer membrane efflux proteins (OEP)"/>
    <property type="match status" value="1"/>
</dbReference>
<evidence type="ECO:0000256" key="4">
    <source>
        <dbReference type="ARBA" id="ARBA00022452"/>
    </source>
</evidence>
<dbReference type="PANTHER" id="PTHR30026:SF20">
    <property type="entry name" value="OUTER MEMBRANE PROTEIN TOLC"/>
    <property type="match status" value="1"/>
</dbReference>
<keyword evidence="8" id="KW-0732">Signal</keyword>
<feature type="signal peptide" evidence="8">
    <location>
        <begin position="1"/>
        <end position="25"/>
    </location>
</feature>
<dbReference type="SUPFAM" id="SSF56954">
    <property type="entry name" value="Outer membrane efflux proteins (OEP)"/>
    <property type="match status" value="1"/>
</dbReference>
<gene>
    <name evidence="9" type="ordered locus">Pcar_1015</name>
</gene>
<dbReference type="AlphaFoldDB" id="Q3A5U1"/>
<evidence type="ECO:0000256" key="8">
    <source>
        <dbReference type="SAM" id="SignalP"/>
    </source>
</evidence>
<sequence>MFHRVCFSPIILTTFFLIFSSQGIGAPLKTTGNTVKSPVSLENCIQMALKNNHRRPASRYAVEMAEAQHRQALAGYWPQVTAKGGFTRMDEPTNFLFPAKSFNVPATTVTVATPMGPMPITTPAQEMQIPEQDVKIMDRDTYFASVEATWLLYDGGMRKGYREQAKSLVDMMKQESRRTDLEIVDSVTRLYYGAVLAAQLHSIAKDTLERMEATLNLTETMYKEGSGRVKKTDFLGNKVMVESLRSMVALLEKNALIARAALANTMGLPWNDSVTPAETAMPFTPFPDNLEHLVSSAYRFNPDWAKIEAGISAAQGAIRTAVSEHYPKLALTGELHKWWNDYNTGAVTDENKEGWSVGIGIEIPIFSGFLTQNKVSEAKARLAKIKEEQLLFKEGIGLQIRDTFLSLNAAEKSYQATLEAMNAAVENRDLNTRAYRHELVETEDVIRAQLMESFMAAQHYKTRYDHLALRSRLKLLVGTEIQHKLIRQ</sequence>
<reference evidence="10" key="1">
    <citation type="submission" date="2005-10" db="EMBL/GenBank/DDBJ databases">
        <title>Complete sequence of Pelobacter carbinolicus DSM 2380.</title>
        <authorList>
            <person name="Copeland A."/>
            <person name="Lucas S."/>
            <person name="Lapidus A."/>
            <person name="Barry K."/>
            <person name="Detter J.C."/>
            <person name="Glavina T."/>
            <person name="Hammon N."/>
            <person name="Israni S."/>
            <person name="Pitluck S."/>
            <person name="Chertkov O."/>
            <person name="Schmutz J."/>
            <person name="Larimer F."/>
            <person name="Land M."/>
            <person name="Kyrpides N."/>
            <person name="Ivanova N."/>
            <person name="Richardson P."/>
        </authorList>
    </citation>
    <scope>NUCLEOTIDE SEQUENCE [LARGE SCALE GENOMIC DNA]</scope>
    <source>
        <strain evidence="10">DSM 2380 / NBRC 103641 / GraBd1</strain>
    </source>
</reference>
<evidence type="ECO:0000256" key="2">
    <source>
        <dbReference type="ARBA" id="ARBA00007613"/>
    </source>
</evidence>
<keyword evidence="4" id="KW-1134">Transmembrane beta strand</keyword>
<dbReference type="eggNOG" id="COG1538">
    <property type="taxonomic scope" value="Bacteria"/>
</dbReference>
<comment type="similarity">
    <text evidence="2">Belongs to the outer membrane factor (OMF) (TC 1.B.17) family.</text>
</comment>
<dbReference type="InterPro" id="IPR003423">
    <property type="entry name" value="OMP_efflux"/>
</dbReference>
<dbReference type="GO" id="GO:0015288">
    <property type="term" value="F:porin activity"/>
    <property type="evidence" value="ECO:0007669"/>
    <property type="project" value="TreeGrafter"/>
</dbReference>
<dbReference type="GO" id="GO:1990281">
    <property type="term" value="C:efflux pump complex"/>
    <property type="evidence" value="ECO:0007669"/>
    <property type="project" value="TreeGrafter"/>
</dbReference>
<evidence type="ECO:0000256" key="3">
    <source>
        <dbReference type="ARBA" id="ARBA00022448"/>
    </source>
</evidence>
<dbReference type="Pfam" id="PF02321">
    <property type="entry name" value="OEP"/>
    <property type="match status" value="2"/>
</dbReference>
<keyword evidence="6" id="KW-0472">Membrane</keyword>
<keyword evidence="10" id="KW-1185">Reference proteome</keyword>
<feature type="chain" id="PRO_5004223620" evidence="8">
    <location>
        <begin position="26"/>
        <end position="488"/>
    </location>
</feature>
<dbReference type="STRING" id="338963.Pcar_1015"/>
<protein>
    <submittedName>
        <fullName evidence="9">Efflux pump, RND family, outer membrane protein</fullName>
    </submittedName>
</protein>
<dbReference type="Proteomes" id="UP000002534">
    <property type="component" value="Chromosome"/>
</dbReference>
<evidence type="ECO:0000313" key="9">
    <source>
        <dbReference type="EMBL" id="ABA88266.1"/>
    </source>
</evidence>
<dbReference type="KEGG" id="pca:Pcar_1015"/>
<organism evidence="9 10">
    <name type="scientific">Syntrophotalea carbinolica (strain DSM 2380 / NBRC 103641 / GraBd1)</name>
    <name type="common">Pelobacter carbinolicus</name>
    <dbReference type="NCBI Taxonomy" id="338963"/>
    <lineage>
        <taxon>Bacteria</taxon>
        <taxon>Pseudomonadati</taxon>
        <taxon>Thermodesulfobacteriota</taxon>
        <taxon>Desulfuromonadia</taxon>
        <taxon>Desulfuromonadales</taxon>
        <taxon>Syntrophotaleaceae</taxon>
        <taxon>Syntrophotalea</taxon>
    </lineage>
</organism>
<dbReference type="HOGENOM" id="CLU_568233_0_0_7"/>
<keyword evidence="3" id="KW-0813">Transport</keyword>
<keyword evidence="5" id="KW-0812">Transmembrane</keyword>
<evidence type="ECO:0000256" key="1">
    <source>
        <dbReference type="ARBA" id="ARBA00004442"/>
    </source>
</evidence>
<evidence type="ECO:0000256" key="6">
    <source>
        <dbReference type="ARBA" id="ARBA00023136"/>
    </source>
</evidence>
<evidence type="ECO:0000256" key="5">
    <source>
        <dbReference type="ARBA" id="ARBA00022692"/>
    </source>
</evidence>